<dbReference type="OrthoDB" id="9789113at2"/>
<dbReference type="KEGG" id="pxv:FXF36_15830"/>
<dbReference type="SMART" id="SM00014">
    <property type="entry name" value="acidPPc"/>
    <property type="match status" value="1"/>
</dbReference>
<dbReference type="InterPro" id="IPR000326">
    <property type="entry name" value="PAP2/HPO"/>
</dbReference>
<proteinExistence type="predicted"/>
<name>A0A5P6VUQ0_PSEXY</name>
<dbReference type="Gene3D" id="1.20.144.10">
    <property type="entry name" value="Phosphatidic acid phosphatase type 2/haloperoxidase"/>
    <property type="match status" value="1"/>
</dbReference>
<organism evidence="3 4">
    <name type="scientific">Pseudobutyrivibrio xylanivorans</name>
    <dbReference type="NCBI Taxonomy" id="185007"/>
    <lineage>
        <taxon>Bacteria</taxon>
        <taxon>Bacillati</taxon>
        <taxon>Bacillota</taxon>
        <taxon>Clostridia</taxon>
        <taxon>Lachnospirales</taxon>
        <taxon>Lachnospiraceae</taxon>
        <taxon>Pseudobutyrivibrio</taxon>
    </lineage>
</organism>
<gene>
    <name evidence="3" type="ORF">FXF36_15830</name>
</gene>
<sequence length="175" mass="19298">MEFQFLYAIPRTEVLDTFFLTINKITGSYGQLWVIIAVILLLFKKTRKIGVAVLVSYVLVFVLGQFGLKNMVSRMRPCQIDETFELLVSRPSSSSFPSTHSAWAFGGATAIFLGNKKGGIIALIWAALIAFSRMYLFLHFPTDVLAGIVFGVLMGKVATKLVDLISKKIGVAKAE</sequence>
<evidence type="ECO:0000256" key="1">
    <source>
        <dbReference type="SAM" id="Phobius"/>
    </source>
</evidence>
<evidence type="ECO:0000313" key="4">
    <source>
        <dbReference type="Proteomes" id="UP000327030"/>
    </source>
</evidence>
<dbReference type="SUPFAM" id="SSF48317">
    <property type="entry name" value="Acid phosphatase/Vanadium-dependent haloperoxidase"/>
    <property type="match status" value="1"/>
</dbReference>
<evidence type="ECO:0000313" key="3">
    <source>
        <dbReference type="EMBL" id="QFJ56383.1"/>
    </source>
</evidence>
<feature type="transmembrane region" description="Helical" evidence="1">
    <location>
        <begin position="50"/>
        <end position="68"/>
    </location>
</feature>
<dbReference type="RefSeq" id="WP_151626039.1">
    <property type="nucleotide sequence ID" value="NZ_CP043030.1"/>
</dbReference>
<keyword evidence="1" id="KW-1133">Transmembrane helix</keyword>
<dbReference type="InterPro" id="IPR036938">
    <property type="entry name" value="PAP2/HPO_sf"/>
</dbReference>
<feature type="domain" description="Phosphatidic acid phosphatase type 2/haloperoxidase" evidence="2">
    <location>
        <begin position="49"/>
        <end position="159"/>
    </location>
</feature>
<dbReference type="Proteomes" id="UP000327030">
    <property type="component" value="Chromosome PxyII"/>
</dbReference>
<feature type="transmembrane region" description="Helical" evidence="1">
    <location>
        <begin position="25"/>
        <end position="43"/>
    </location>
</feature>
<dbReference type="EMBL" id="CP043030">
    <property type="protein sequence ID" value="QFJ56383.1"/>
    <property type="molecule type" value="Genomic_DNA"/>
</dbReference>
<keyword evidence="1" id="KW-0472">Membrane</keyword>
<accession>A0A5P6VUQ0</accession>
<keyword evidence="1" id="KW-0812">Transmembrane</keyword>
<dbReference type="Pfam" id="PF01569">
    <property type="entry name" value="PAP2"/>
    <property type="match status" value="1"/>
</dbReference>
<feature type="transmembrane region" description="Helical" evidence="1">
    <location>
        <begin position="144"/>
        <end position="165"/>
    </location>
</feature>
<dbReference type="GO" id="GO:0042392">
    <property type="term" value="F:sphingosine-1-phosphate phosphatase activity"/>
    <property type="evidence" value="ECO:0007669"/>
    <property type="project" value="TreeGrafter"/>
</dbReference>
<dbReference type="PANTHER" id="PTHR14969">
    <property type="entry name" value="SPHINGOSINE-1-PHOSPHATE PHOSPHOHYDROLASE"/>
    <property type="match status" value="1"/>
</dbReference>
<protein>
    <submittedName>
        <fullName evidence="3">Phosphatase PAP2 family protein</fullName>
    </submittedName>
</protein>
<dbReference type="AlphaFoldDB" id="A0A5P6VUQ0"/>
<dbReference type="PANTHER" id="PTHR14969:SF13">
    <property type="entry name" value="AT30094P"/>
    <property type="match status" value="1"/>
</dbReference>
<reference evidence="4" key="1">
    <citation type="submission" date="2019-08" db="EMBL/GenBank/DDBJ databases">
        <title>Complete Genome Sequence of the Polysaccharide-Degrading Rumen Bacterium Pseudobutyrivibrio xylanivorans MA3014.</title>
        <authorList>
            <person name="Palevich N."/>
            <person name="Maclean P.H."/>
            <person name="Kelly W.J."/>
            <person name="Leahy S.C."/>
            <person name="Rakonjac J."/>
            <person name="Attwood G.T."/>
        </authorList>
    </citation>
    <scope>NUCLEOTIDE SEQUENCE [LARGE SCALE GENOMIC DNA]</scope>
    <source>
        <strain evidence="4">MA3014</strain>
    </source>
</reference>
<evidence type="ECO:0000259" key="2">
    <source>
        <dbReference type="SMART" id="SM00014"/>
    </source>
</evidence>